<protein>
    <submittedName>
        <fullName evidence="2">DNA helicase</fullName>
    </submittedName>
</protein>
<name>A0A3S9U892_9CAUD</name>
<dbReference type="GO" id="GO:0004386">
    <property type="term" value="F:helicase activity"/>
    <property type="evidence" value="ECO:0007669"/>
    <property type="project" value="UniProtKB-KW"/>
</dbReference>
<dbReference type="Gene3D" id="3.40.50.10810">
    <property type="entry name" value="Tandem AAA-ATPase domain"/>
    <property type="match status" value="1"/>
</dbReference>
<dbReference type="RefSeq" id="YP_010668081.1">
    <property type="nucleotide sequence ID" value="NC_070953.1"/>
</dbReference>
<evidence type="ECO:0000313" key="2">
    <source>
        <dbReference type="EMBL" id="AZS06535.1"/>
    </source>
</evidence>
<keyword evidence="2" id="KW-0547">Nucleotide-binding</keyword>
<dbReference type="KEGG" id="vg:77944222"/>
<sequence length="488" mass="55077">MAGFPFKTKPSPIQLRVLKEAWGKPNYGLLLAMGAGKTKITIDLAGGLYLKGRMSWLIIVCPNAIKDVWNTELGKHSPVDYEFFNFSSGDAGRLERWFKTRKTPKKRALNVVAFNIEAFSQGKAVDSLNWLISEIKELGQNVGMAVDEASKIKNYSTNRTKKIVSAGHRCDYRWILTGTPITQGLEDLFAQFYFLDPAIIGLKSFVLFKRMYCIEGGFQGKKIVGYYNEDILYERLRGYASIVTKEEALPDLPPKIFNEPQLLDPTPQQKAAFKTLKEEMEAEMGGDLLTTSTAMDVMTRIQQICGGFFPFDKDGSYEVKPIEGRNPKLTRLMELVDINADNAERTVIWARFRPELELIAATLRQKYGDDAVCEFHGGIADSDRPSHAARFSDPESGALFMVANPVVGGMGQTWVTSRRTIYYSNTFSYEDRKQSEDRNHRRGQHNSVSYDDLVINVEADKKITKAIARKHDVAMSFNEGMKIGELFE</sequence>
<keyword evidence="3" id="KW-1185">Reference proteome</keyword>
<dbReference type="InterPro" id="IPR038718">
    <property type="entry name" value="SNF2-like_sf"/>
</dbReference>
<evidence type="ECO:0000313" key="3">
    <source>
        <dbReference type="Proteomes" id="UP000286786"/>
    </source>
</evidence>
<dbReference type="Pfam" id="PF00176">
    <property type="entry name" value="SNF2-rel_dom"/>
    <property type="match status" value="1"/>
</dbReference>
<dbReference type="Proteomes" id="UP000286786">
    <property type="component" value="Genome"/>
</dbReference>
<dbReference type="PANTHER" id="PTHR10799">
    <property type="entry name" value="SNF2/RAD54 HELICASE FAMILY"/>
    <property type="match status" value="1"/>
</dbReference>
<dbReference type="SUPFAM" id="SSF52540">
    <property type="entry name" value="P-loop containing nucleoside triphosphate hydrolases"/>
    <property type="match status" value="2"/>
</dbReference>
<keyword evidence="2" id="KW-0067">ATP-binding</keyword>
<proteinExistence type="predicted"/>
<dbReference type="InterPro" id="IPR027417">
    <property type="entry name" value="P-loop_NTPase"/>
</dbReference>
<dbReference type="EMBL" id="MK203850">
    <property type="protein sequence ID" value="AZS06535.1"/>
    <property type="molecule type" value="Genomic_DNA"/>
</dbReference>
<dbReference type="InterPro" id="IPR000330">
    <property type="entry name" value="SNF2_N"/>
</dbReference>
<dbReference type="Gene3D" id="3.40.50.300">
    <property type="entry name" value="P-loop containing nucleotide triphosphate hydrolases"/>
    <property type="match status" value="1"/>
</dbReference>
<dbReference type="GeneID" id="77944222"/>
<keyword evidence="2" id="KW-0378">Hydrolase</keyword>
<accession>A0A3S9U892</accession>
<dbReference type="GO" id="GO:0005524">
    <property type="term" value="F:ATP binding"/>
    <property type="evidence" value="ECO:0007669"/>
    <property type="project" value="InterPro"/>
</dbReference>
<evidence type="ECO:0000259" key="1">
    <source>
        <dbReference type="Pfam" id="PF00176"/>
    </source>
</evidence>
<keyword evidence="2" id="KW-0347">Helicase</keyword>
<feature type="domain" description="SNF2 N-terminal" evidence="1">
    <location>
        <begin position="26"/>
        <end position="305"/>
    </location>
</feature>
<organism evidence="2 3">
    <name type="scientific">Alteromonas phage ZP6</name>
    <dbReference type="NCBI Taxonomy" id="2492447"/>
    <lineage>
        <taxon>Viruses</taxon>
        <taxon>Duplodnaviria</taxon>
        <taxon>Heunggongvirae</taxon>
        <taxon>Uroviricota</taxon>
        <taxon>Caudoviricetes</taxon>
        <taxon>Mareflavirus</taxon>
        <taxon>Mareflavirus ZP6</taxon>
    </lineage>
</organism>
<reference evidence="2 3" key="1">
    <citation type="submission" date="2018-11" db="EMBL/GenBank/DDBJ databases">
        <title>Isolation and Complete Genome Sequence of a Novel Alteromonas Phage ZP6.</title>
        <authorList>
            <person name="Han J."/>
        </authorList>
    </citation>
    <scope>NUCLEOTIDE SEQUENCE [LARGE SCALE GENOMIC DNA]</scope>
</reference>